<dbReference type="Gene3D" id="3.40.50.1110">
    <property type="entry name" value="SGNH hydrolase"/>
    <property type="match status" value="1"/>
</dbReference>
<keyword evidence="2" id="KW-0732">Signal</keyword>
<evidence type="ECO:0000313" key="4">
    <source>
        <dbReference type="Proteomes" id="UP000799537"/>
    </source>
</evidence>
<evidence type="ECO:0000256" key="2">
    <source>
        <dbReference type="SAM" id="SignalP"/>
    </source>
</evidence>
<dbReference type="RefSeq" id="XP_033664873.1">
    <property type="nucleotide sequence ID" value="XM_033807819.1"/>
</dbReference>
<dbReference type="PANTHER" id="PTHR45648:SF22">
    <property type="entry name" value="GDSL LIPASE_ACYLHYDROLASE FAMILY PROTEIN (AFU_ORTHOLOGUE AFUA_4G14700)"/>
    <property type="match status" value="1"/>
</dbReference>
<keyword evidence="1" id="KW-0378">Hydrolase</keyword>
<dbReference type="CDD" id="cd01846">
    <property type="entry name" value="fatty_acyltransferase_like"/>
    <property type="match status" value="1"/>
</dbReference>
<name>A0A6A6CA04_ZASCE</name>
<dbReference type="Proteomes" id="UP000799537">
    <property type="component" value="Unassembled WGS sequence"/>
</dbReference>
<dbReference type="SUPFAM" id="SSF52266">
    <property type="entry name" value="SGNH hydrolase"/>
    <property type="match status" value="1"/>
</dbReference>
<dbReference type="OrthoDB" id="1600564at2759"/>
<evidence type="ECO:0000313" key="3">
    <source>
        <dbReference type="EMBL" id="KAF2163984.1"/>
    </source>
</evidence>
<feature type="chain" id="PRO_5025510067" evidence="2">
    <location>
        <begin position="20"/>
        <end position="369"/>
    </location>
</feature>
<dbReference type="InterPro" id="IPR051058">
    <property type="entry name" value="GDSL_Est/Lipase"/>
</dbReference>
<dbReference type="PANTHER" id="PTHR45648">
    <property type="entry name" value="GDSL LIPASE/ACYLHYDROLASE FAMILY PROTEIN (AFU_ORTHOLOGUE AFUA_4G14700)"/>
    <property type="match status" value="1"/>
</dbReference>
<organism evidence="3 4">
    <name type="scientific">Zasmidium cellare ATCC 36951</name>
    <dbReference type="NCBI Taxonomy" id="1080233"/>
    <lineage>
        <taxon>Eukaryota</taxon>
        <taxon>Fungi</taxon>
        <taxon>Dikarya</taxon>
        <taxon>Ascomycota</taxon>
        <taxon>Pezizomycotina</taxon>
        <taxon>Dothideomycetes</taxon>
        <taxon>Dothideomycetidae</taxon>
        <taxon>Mycosphaerellales</taxon>
        <taxon>Mycosphaerellaceae</taxon>
        <taxon>Zasmidium</taxon>
    </lineage>
</organism>
<gene>
    <name evidence="3" type="ORF">M409DRAFT_25758</name>
</gene>
<proteinExistence type="predicted"/>
<dbReference type="InterPro" id="IPR036514">
    <property type="entry name" value="SGNH_hydro_sf"/>
</dbReference>
<dbReference type="EMBL" id="ML993606">
    <property type="protein sequence ID" value="KAF2163984.1"/>
    <property type="molecule type" value="Genomic_DNA"/>
</dbReference>
<sequence length="369" mass="40338">MTMVASALAWFGLIAAATANPPGWPHGPWGGPQHGGEGGQQWGLRKFTSLVAFGDSYTDDSRLGYFSSHNGDAPPVGWVDPVNYAASSGGRIWVQYVKQYTGINLYNYAVSGAVCSNEITPRTFTTYDFPAVREYEVPAFIADSKYVEPSGSKFVISPPDETVYTIWIGTNDLGVNALLTDSQVKGKNIVDYTDCVYEQLQSLYGNGARYFVILNAAPLNLAPLYGLPERGGVINGSYWPNKPSNTTEISYRMMEEVVTVNAIYKYQTPFVAQISNSFKGANFAVFDVHGLMTDIYNNPSAYLNGTAPLNVTGTVHQCDASGQACTNSDNPDSFMWYDALHPSEQTDRVIAREFVGVVNGKSKWASYWG</sequence>
<protein>
    <submittedName>
        <fullName evidence="3">Carbohydrate esterase family 16 protein</fullName>
    </submittedName>
</protein>
<dbReference type="InterPro" id="IPR001087">
    <property type="entry name" value="GDSL"/>
</dbReference>
<evidence type="ECO:0000256" key="1">
    <source>
        <dbReference type="ARBA" id="ARBA00022801"/>
    </source>
</evidence>
<dbReference type="GeneID" id="54561091"/>
<keyword evidence="4" id="KW-1185">Reference proteome</keyword>
<feature type="signal peptide" evidence="2">
    <location>
        <begin position="1"/>
        <end position="19"/>
    </location>
</feature>
<accession>A0A6A6CA04</accession>
<reference evidence="3" key="1">
    <citation type="journal article" date="2020" name="Stud. Mycol.">
        <title>101 Dothideomycetes genomes: a test case for predicting lifestyles and emergence of pathogens.</title>
        <authorList>
            <person name="Haridas S."/>
            <person name="Albert R."/>
            <person name="Binder M."/>
            <person name="Bloem J."/>
            <person name="Labutti K."/>
            <person name="Salamov A."/>
            <person name="Andreopoulos B."/>
            <person name="Baker S."/>
            <person name="Barry K."/>
            <person name="Bills G."/>
            <person name="Bluhm B."/>
            <person name="Cannon C."/>
            <person name="Castanera R."/>
            <person name="Culley D."/>
            <person name="Daum C."/>
            <person name="Ezra D."/>
            <person name="Gonzalez J."/>
            <person name="Henrissat B."/>
            <person name="Kuo A."/>
            <person name="Liang C."/>
            <person name="Lipzen A."/>
            <person name="Lutzoni F."/>
            <person name="Magnuson J."/>
            <person name="Mondo S."/>
            <person name="Nolan M."/>
            <person name="Ohm R."/>
            <person name="Pangilinan J."/>
            <person name="Park H.-J."/>
            <person name="Ramirez L."/>
            <person name="Alfaro M."/>
            <person name="Sun H."/>
            <person name="Tritt A."/>
            <person name="Yoshinaga Y."/>
            <person name="Zwiers L.-H."/>
            <person name="Turgeon B."/>
            <person name="Goodwin S."/>
            <person name="Spatafora J."/>
            <person name="Crous P."/>
            <person name="Grigoriev I."/>
        </authorList>
    </citation>
    <scope>NUCLEOTIDE SEQUENCE</scope>
    <source>
        <strain evidence="3">ATCC 36951</strain>
    </source>
</reference>
<dbReference type="AlphaFoldDB" id="A0A6A6CA04"/>
<dbReference type="GO" id="GO:0016788">
    <property type="term" value="F:hydrolase activity, acting on ester bonds"/>
    <property type="evidence" value="ECO:0007669"/>
    <property type="project" value="InterPro"/>
</dbReference>
<dbReference type="Pfam" id="PF00657">
    <property type="entry name" value="Lipase_GDSL"/>
    <property type="match status" value="1"/>
</dbReference>